<dbReference type="Gene3D" id="3.30.70.240">
    <property type="match status" value="1"/>
</dbReference>
<evidence type="ECO:0000313" key="1">
    <source>
        <dbReference type="EMBL" id="MBB3982556.1"/>
    </source>
</evidence>
<dbReference type="InterPro" id="IPR010152">
    <property type="entry name" value="CRISPR-assoc_prot_Cas2_sub"/>
</dbReference>
<proteinExistence type="predicted"/>
<sequence length="115" mass="12714">MPLVVVITRDVESRYRGFLGSAMLELAPGVYAQPRMSAGVRTRIADVLSDWHGRLQRGSIVMCWAEPKAHGGLGLQTWGTPPRDIVTHDAMLLVRRACQSPRNGEDARQTDLSKC</sequence>
<reference evidence="1 2" key="1">
    <citation type="submission" date="2020-08" db="EMBL/GenBank/DDBJ databases">
        <title>Genomic Encyclopedia of Type Strains, Phase IV (KMG-IV): sequencing the most valuable type-strain genomes for metagenomic binning, comparative biology and taxonomic classification.</title>
        <authorList>
            <person name="Goeker M."/>
        </authorList>
    </citation>
    <scope>NUCLEOTIDE SEQUENCE [LARGE SCALE GENOMIC DNA]</scope>
    <source>
        <strain evidence="1 2">DSM 29348</strain>
    </source>
</reference>
<accession>A0A7W6DJM3</accession>
<gene>
    <name evidence="1" type="ORF">GGR44_002222</name>
</gene>
<dbReference type="NCBIfam" id="TIGR01873">
    <property type="entry name" value="cas_CT1978"/>
    <property type="match status" value="1"/>
</dbReference>
<dbReference type="Proteomes" id="UP000552757">
    <property type="component" value="Unassembled WGS sequence"/>
</dbReference>
<protein>
    <submittedName>
        <fullName evidence="1">CRISPR-associated protein Cas2</fullName>
    </submittedName>
</protein>
<comment type="caution">
    <text evidence="1">The sequence shown here is derived from an EMBL/GenBank/DDBJ whole genome shotgun (WGS) entry which is preliminary data.</text>
</comment>
<name>A0A7W6DJM3_9SPHN</name>
<dbReference type="AlphaFoldDB" id="A0A7W6DJM3"/>
<organism evidence="1 2">
    <name type="scientific">Sphingobium fontiphilum</name>
    <dbReference type="NCBI Taxonomy" id="944425"/>
    <lineage>
        <taxon>Bacteria</taxon>
        <taxon>Pseudomonadati</taxon>
        <taxon>Pseudomonadota</taxon>
        <taxon>Alphaproteobacteria</taxon>
        <taxon>Sphingomonadales</taxon>
        <taxon>Sphingomonadaceae</taxon>
        <taxon>Sphingobium</taxon>
    </lineage>
</organism>
<dbReference type="Pfam" id="PF09707">
    <property type="entry name" value="Cas_Cas2CT1978"/>
    <property type="match status" value="1"/>
</dbReference>
<dbReference type="EMBL" id="JACIEB010000005">
    <property type="protein sequence ID" value="MBB3982556.1"/>
    <property type="molecule type" value="Genomic_DNA"/>
</dbReference>
<dbReference type="RefSeq" id="WP_183955640.1">
    <property type="nucleotide sequence ID" value="NZ_JACIEB010000005.1"/>
</dbReference>
<evidence type="ECO:0000313" key="2">
    <source>
        <dbReference type="Proteomes" id="UP000552757"/>
    </source>
</evidence>
<keyword evidence="2" id="KW-1185">Reference proteome</keyword>